<accession>A0AA39GCW5</accession>
<keyword evidence="1" id="KW-0521">NADP</keyword>
<evidence type="ECO:0000313" key="3">
    <source>
        <dbReference type="EMBL" id="KAK0385013.1"/>
    </source>
</evidence>
<dbReference type="PANTHER" id="PTHR47706">
    <property type="entry name" value="NMRA-LIKE FAMILY PROTEIN"/>
    <property type="match status" value="1"/>
</dbReference>
<protein>
    <recommendedName>
        <fullName evidence="5">NmrA-like domain-containing protein</fullName>
    </recommendedName>
</protein>
<dbReference type="AlphaFoldDB" id="A0AA39GCW5"/>
<reference evidence="3" key="1">
    <citation type="submission" date="2022-10" db="EMBL/GenBank/DDBJ databases">
        <title>Determination and structural analysis of whole genome sequence of Sarocladium strictum F4-1.</title>
        <authorList>
            <person name="Hu L."/>
            <person name="Jiang Y."/>
        </authorList>
    </citation>
    <scope>NUCLEOTIDE SEQUENCE</scope>
    <source>
        <strain evidence="3">F4-1</strain>
    </source>
</reference>
<keyword evidence="4" id="KW-1185">Reference proteome</keyword>
<proteinExistence type="predicted"/>
<dbReference type="InterPro" id="IPR036291">
    <property type="entry name" value="NAD(P)-bd_dom_sf"/>
</dbReference>
<evidence type="ECO:0000256" key="2">
    <source>
        <dbReference type="ARBA" id="ARBA00023002"/>
    </source>
</evidence>
<evidence type="ECO:0008006" key="5">
    <source>
        <dbReference type="Google" id="ProtNLM"/>
    </source>
</evidence>
<dbReference type="GO" id="GO:0016491">
    <property type="term" value="F:oxidoreductase activity"/>
    <property type="evidence" value="ECO:0007669"/>
    <property type="project" value="UniProtKB-KW"/>
</dbReference>
<organism evidence="3 4">
    <name type="scientific">Sarocladium strictum</name>
    <name type="common">Black bundle disease fungus</name>
    <name type="synonym">Acremonium strictum</name>
    <dbReference type="NCBI Taxonomy" id="5046"/>
    <lineage>
        <taxon>Eukaryota</taxon>
        <taxon>Fungi</taxon>
        <taxon>Dikarya</taxon>
        <taxon>Ascomycota</taxon>
        <taxon>Pezizomycotina</taxon>
        <taxon>Sordariomycetes</taxon>
        <taxon>Hypocreomycetidae</taxon>
        <taxon>Hypocreales</taxon>
        <taxon>Sarocladiaceae</taxon>
        <taxon>Sarocladium</taxon>
    </lineage>
</organism>
<dbReference type="Proteomes" id="UP001175261">
    <property type="component" value="Unassembled WGS sequence"/>
</dbReference>
<dbReference type="PANTHER" id="PTHR47706:SF5">
    <property type="entry name" value="ISOFLAVONE REDUCTASE"/>
    <property type="match status" value="1"/>
</dbReference>
<comment type="caution">
    <text evidence="3">The sequence shown here is derived from an EMBL/GenBank/DDBJ whole genome shotgun (WGS) entry which is preliminary data.</text>
</comment>
<dbReference type="EMBL" id="JAPDFR010000007">
    <property type="protein sequence ID" value="KAK0385013.1"/>
    <property type="molecule type" value="Genomic_DNA"/>
</dbReference>
<keyword evidence="2" id="KW-0560">Oxidoreductase</keyword>
<gene>
    <name evidence="3" type="ORF">NLU13_7491</name>
</gene>
<sequence>MMRIAIAGGGGLGYLLATQISQATNAYHVVVLSRTTRPEYSNFDVQVQPVDYTSPQSLSYALHGIDLVISTVSGQEQLNLIRTAGQERVRLFVPSEFEGSLSRRPSRQSETTLTLAALQRISLSTRMRYTVFSCGLFMERRFHPKGLTHFNIGYRSGVLGPGELLVDLTAKTAEYVPKDDRGKTVLVCLTSVYDLAKFVVAAIEHGPCHWPREFTLRGDWLSVEDLVKTCSWVANTTLEHHVLDYTELQPLINYYVQVNDTARAVRYQQLLDMSNGRFDFSQASLNDLVSANREFDVQPMSFGQWFSRVWHSAS</sequence>
<name>A0AA39GCW5_SARSR</name>
<dbReference type="InterPro" id="IPR051609">
    <property type="entry name" value="NmrA/Isoflavone_reductase-like"/>
</dbReference>
<evidence type="ECO:0000256" key="1">
    <source>
        <dbReference type="ARBA" id="ARBA00022857"/>
    </source>
</evidence>
<dbReference type="Gene3D" id="3.40.50.720">
    <property type="entry name" value="NAD(P)-binding Rossmann-like Domain"/>
    <property type="match status" value="1"/>
</dbReference>
<dbReference type="SUPFAM" id="SSF51735">
    <property type="entry name" value="NAD(P)-binding Rossmann-fold domains"/>
    <property type="match status" value="1"/>
</dbReference>
<evidence type="ECO:0000313" key="4">
    <source>
        <dbReference type="Proteomes" id="UP001175261"/>
    </source>
</evidence>